<sequence length="123" mass="13274">MRRGLALIVYGAILAGVGTVWAAGTAKASPNVGCETIAAPGLLAWGQKRTICDSPRNADGSWWRTRQYWTPAHYVPVSCYRWSCSGGYPVGDSVARYEEYPVTDATVLPDEPGWLPTGSVAIR</sequence>
<keyword evidence="4" id="KW-1185">Reference proteome</keyword>
<proteinExistence type="predicted"/>
<evidence type="ECO:0000313" key="3">
    <source>
        <dbReference type="EMBL" id="ORA38070.1"/>
    </source>
</evidence>
<organism evidence="3 4">
    <name type="scientific">Mycobacterium aquaticum</name>
    <dbReference type="NCBI Taxonomy" id="1927124"/>
    <lineage>
        <taxon>Bacteria</taxon>
        <taxon>Bacillati</taxon>
        <taxon>Actinomycetota</taxon>
        <taxon>Actinomycetes</taxon>
        <taxon>Mycobacteriales</taxon>
        <taxon>Mycobacteriaceae</taxon>
        <taxon>Mycobacterium</taxon>
    </lineage>
</organism>
<evidence type="ECO:0000259" key="2">
    <source>
        <dbReference type="Pfam" id="PF24238"/>
    </source>
</evidence>
<comment type="caution">
    <text evidence="3">The sequence shown here is derived from an EMBL/GenBank/DDBJ whole genome shotgun (WGS) entry which is preliminary data.</text>
</comment>
<dbReference type="STRING" id="1927124.BST13_05580"/>
<dbReference type="Proteomes" id="UP000192448">
    <property type="component" value="Unassembled WGS sequence"/>
</dbReference>
<dbReference type="Pfam" id="PF24238">
    <property type="entry name" value="CDGP"/>
    <property type="match status" value="1"/>
</dbReference>
<evidence type="ECO:0000313" key="4">
    <source>
        <dbReference type="Proteomes" id="UP000192448"/>
    </source>
</evidence>
<feature type="domain" description="CDGP" evidence="2">
    <location>
        <begin position="33"/>
        <end position="116"/>
    </location>
</feature>
<reference evidence="3 4" key="1">
    <citation type="submission" date="2017-02" db="EMBL/GenBank/DDBJ databases">
        <title>The new phylogeny of genus Mycobacterium.</title>
        <authorList>
            <person name="Tortoli E."/>
            <person name="Trovato A."/>
            <person name="Cirillo D.M."/>
        </authorList>
    </citation>
    <scope>NUCLEOTIDE SEQUENCE [LARGE SCALE GENOMIC DNA]</scope>
    <source>
        <strain evidence="3 4">RW6</strain>
    </source>
</reference>
<name>A0A1X0B6X4_9MYCO</name>
<feature type="signal peptide" evidence="1">
    <location>
        <begin position="1"/>
        <end position="22"/>
    </location>
</feature>
<dbReference type="AlphaFoldDB" id="A0A1X0B6X4"/>
<protein>
    <recommendedName>
        <fullName evidence="2">CDGP domain-containing protein</fullName>
    </recommendedName>
</protein>
<accession>A0A1X0B6X4</accession>
<gene>
    <name evidence="3" type="ORF">BST13_05580</name>
</gene>
<feature type="chain" id="PRO_5012868556" description="CDGP domain-containing protein" evidence="1">
    <location>
        <begin position="23"/>
        <end position="123"/>
    </location>
</feature>
<dbReference type="OrthoDB" id="4730047at2"/>
<dbReference type="EMBL" id="MVHF01000004">
    <property type="protein sequence ID" value="ORA38070.1"/>
    <property type="molecule type" value="Genomic_DNA"/>
</dbReference>
<keyword evidence="1" id="KW-0732">Signal</keyword>
<dbReference type="InterPro" id="IPR056271">
    <property type="entry name" value="CDGP_dom"/>
</dbReference>
<evidence type="ECO:0000256" key="1">
    <source>
        <dbReference type="SAM" id="SignalP"/>
    </source>
</evidence>